<organism evidence="1 2">
    <name type="scientific">Pholiota conissans</name>
    <dbReference type="NCBI Taxonomy" id="109636"/>
    <lineage>
        <taxon>Eukaryota</taxon>
        <taxon>Fungi</taxon>
        <taxon>Dikarya</taxon>
        <taxon>Basidiomycota</taxon>
        <taxon>Agaricomycotina</taxon>
        <taxon>Agaricomycetes</taxon>
        <taxon>Agaricomycetidae</taxon>
        <taxon>Agaricales</taxon>
        <taxon>Agaricineae</taxon>
        <taxon>Strophariaceae</taxon>
        <taxon>Pholiota</taxon>
    </lineage>
</organism>
<sequence length="158" mass="17507">MGALTLEYSLLRSSRLHAHRRSTCLSRASSIHRRARSESPRIQSITSTTGSLQSIVCDTITTRFTRSLILPPTLWPPLDAPHINTRPHPSQTTHTRNAHALLPIQVRGRVRVCCICHRDAPSTSCALALAHIHVHPSPSLRIALSHASESDDNIQMHT</sequence>
<evidence type="ECO:0000313" key="2">
    <source>
        <dbReference type="Proteomes" id="UP000807469"/>
    </source>
</evidence>
<dbReference type="Proteomes" id="UP000807469">
    <property type="component" value="Unassembled WGS sequence"/>
</dbReference>
<reference evidence="1" key="1">
    <citation type="submission" date="2020-11" db="EMBL/GenBank/DDBJ databases">
        <authorList>
            <consortium name="DOE Joint Genome Institute"/>
            <person name="Ahrendt S."/>
            <person name="Riley R."/>
            <person name="Andreopoulos W."/>
            <person name="Labutti K."/>
            <person name="Pangilinan J."/>
            <person name="Ruiz-Duenas F.J."/>
            <person name="Barrasa J.M."/>
            <person name="Sanchez-Garcia M."/>
            <person name="Camarero S."/>
            <person name="Miyauchi S."/>
            <person name="Serrano A."/>
            <person name="Linde D."/>
            <person name="Babiker R."/>
            <person name="Drula E."/>
            <person name="Ayuso-Fernandez I."/>
            <person name="Pacheco R."/>
            <person name="Padilla G."/>
            <person name="Ferreira P."/>
            <person name="Barriuso J."/>
            <person name="Kellner H."/>
            <person name="Castanera R."/>
            <person name="Alfaro M."/>
            <person name="Ramirez L."/>
            <person name="Pisabarro A.G."/>
            <person name="Kuo A."/>
            <person name="Tritt A."/>
            <person name="Lipzen A."/>
            <person name="He G."/>
            <person name="Yan M."/>
            <person name="Ng V."/>
            <person name="Cullen D."/>
            <person name="Martin F."/>
            <person name="Rosso M.-N."/>
            <person name="Henrissat B."/>
            <person name="Hibbett D."/>
            <person name="Martinez A.T."/>
            <person name="Grigoriev I.V."/>
        </authorList>
    </citation>
    <scope>NUCLEOTIDE SEQUENCE</scope>
    <source>
        <strain evidence="1">CIRM-BRFM 674</strain>
    </source>
</reference>
<proteinExistence type="predicted"/>
<name>A0A9P5YKL3_9AGAR</name>
<evidence type="ECO:0000313" key="1">
    <source>
        <dbReference type="EMBL" id="KAF9471572.1"/>
    </source>
</evidence>
<keyword evidence="2" id="KW-1185">Reference proteome</keyword>
<protein>
    <submittedName>
        <fullName evidence="1">Uncharacterized protein</fullName>
    </submittedName>
</protein>
<accession>A0A9P5YKL3</accession>
<dbReference type="AlphaFoldDB" id="A0A9P5YKL3"/>
<comment type="caution">
    <text evidence="1">The sequence shown here is derived from an EMBL/GenBank/DDBJ whole genome shotgun (WGS) entry which is preliminary data.</text>
</comment>
<dbReference type="EMBL" id="MU155660">
    <property type="protein sequence ID" value="KAF9471572.1"/>
    <property type="molecule type" value="Genomic_DNA"/>
</dbReference>
<gene>
    <name evidence="1" type="ORF">BDN70DRAFT_562080</name>
</gene>